<dbReference type="EMBL" id="JBFWIC010000034">
    <property type="protein sequence ID" value="MEZ0476381.1"/>
    <property type="molecule type" value="Genomic_DNA"/>
</dbReference>
<dbReference type="SUPFAM" id="SSF51261">
    <property type="entry name" value="Duplicated hybrid motif"/>
    <property type="match status" value="1"/>
</dbReference>
<comment type="caution">
    <text evidence="4">The sequence shown here is derived from an EMBL/GenBank/DDBJ whole genome shotgun (WGS) entry which is preliminary data.</text>
</comment>
<sequence>MRPRAHPAALLFAALLTATSAQAARVYRWVGADGVVHYGDRVGEDVRDPGITVVPMEVAPGPVARLRLEQREGVVLAWADNPLDGPIEVMLHATGDARPQSEPALPARATVPARDSTLVARIAGDASGRAELRLEAVPGHPSARPRDVEYAWPLQTRQLYVEQGWGGAFSHADIENRHAVDFAVDVGTPVLAARDGAVMQVESGFRDAGTEDRYDTRANFVRILHDDGSMAVYAHLDADRVFVRAGEHVRRGQRIALSGNTGFSSGPHLHFVVQVNRGMRLQSIPFRMFGPRGILRFRDPRQAVPSAATMQSPVATGDVTE</sequence>
<feature type="signal peptide" evidence="1">
    <location>
        <begin position="1"/>
        <end position="23"/>
    </location>
</feature>
<organism evidence="4 5">
    <name type="scientific">Luteimonas salinilitoris</name>
    <dbReference type="NCBI Taxonomy" id="3237697"/>
    <lineage>
        <taxon>Bacteria</taxon>
        <taxon>Pseudomonadati</taxon>
        <taxon>Pseudomonadota</taxon>
        <taxon>Gammaproteobacteria</taxon>
        <taxon>Lysobacterales</taxon>
        <taxon>Lysobacteraceae</taxon>
        <taxon>Luteimonas</taxon>
    </lineage>
</organism>
<dbReference type="InterPro" id="IPR050570">
    <property type="entry name" value="Cell_wall_metabolism_enzyme"/>
</dbReference>
<evidence type="ECO:0000313" key="5">
    <source>
        <dbReference type="Proteomes" id="UP001566331"/>
    </source>
</evidence>
<keyword evidence="1" id="KW-0732">Signal</keyword>
<evidence type="ECO:0000256" key="1">
    <source>
        <dbReference type="SAM" id="SignalP"/>
    </source>
</evidence>
<dbReference type="Gene3D" id="2.70.70.10">
    <property type="entry name" value="Glucose Permease (Domain IIA)"/>
    <property type="match status" value="1"/>
</dbReference>
<evidence type="ECO:0000259" key="2">
    <source>
        <dbReference type="Pfam" id="PF01551"/>
    </source>
</evidence>
<dbReference type="PANTHER" id="PTHR21666">
    <property type="entry name" value="PEPTIDASE-RELATED"/>
    <property type="match status" value="1"/>
</dbReference>
<dbReference type="InterPro" id="IPR011055">
    <property type="entry name" value="Dup_hybrid_motif"/>
</dbReference>
<dbReference type="InterPro" id="IPR025392">
    <property type="entry name" value="DUF4124"/>
</dbReference>
<name>A0ABV4HUD5_9GAMM</name>
<feature type="domain" description="M23ase beta-sheet core" evidence="2">
    <location>
        <begin position="178"/>
        <end position="276"/>
    </location>
</feature>
<dbReference type="InterPro" id="IPR016047">
    <property type="entry name" value="M23ase_b-sheet_dom"/>
</dbReference>
<reference evidence="4 5" key="1">
    <citation type="submission" date="2024-07" db="EMBL/GenBank/DDBJ databases">
        <title>Luteimonas salilacus sp. nov., isolated from the shore soil of Salt Lake in Tibet of China.</title>
        <authorList>
            <person name="Zhang X."/>
            <person name="Li A."/>
        </authorList>
    </citation>
    <scope>NUCLEOTIDE SEQUENCE [LARGE SCALE GENOMIC DNA]</scope>
    <source>
        <strain evidence="4 5">B3-2-R+30</strain>
    </source>
</reference>
<feature type="chain" id="PRO_5047301719" evidence="1">
    <location>
        <begin position="24"/>
        <end position="321"/>
    </location>
</feature>
<dbReference type="RefSeq" id="WP_370565245.1">
    <property type="nucleotide sequence ID" value="NZ_JBFWIB010000014.1"/>
</dbReference>
<protein>
    <submittedName>
        <fullName evidence="4">Peptidoglycan DD-metalloendopeptidase family protein</fullName>
    </submittedName>
</protein>
<proteinExistence type="predicted"/>
<accession>A0ABV4HUD5</accession>
<feature type="domain" description="DUF4124" evidence="3">
    <location>
        <begin position="14"/>
        <end position="64"/>
    </location>
</feature>
<evidence type="ECO:0000313" key="4">
    <source>
        <dbReference type="EMBL" id="MEZ0476381.1"/>
    </source>
</evidence>
<gene>
    <name evidence="4" type="ORF">AB6713_17430</name>
</gene>
<dbReference type="Pfam" id="PF13511">
    <property type="entry name" value="DUF4124"/>
    <property type="match status" value="1"/>
</dbReference>
<dbReference type="Pfam" id="PF01551">
    <property type="entry name" value="Peptidase_M23"/>
    <property type="match status" value="1"/>
</dbReference>
<keyword evidence="5" id="KW-1185">Reference proteome</keyword>
<evidence type="ECO:0000259" key="3">
    <source>
        <dbReference type="Pfam" id="PF13511"/>
    </source>
</evidence>
<dbReference type="PANTHER" id="PTHR21666:SF294">
    <property type="entry name" value="PEPTIDASE M23"/>
    <property type="match status" value="1"/>
</dbReference>
<dbReference type="CDD" id="cd12797">
    <property type="entry name" value="M23_peptidase"/>
    <property type="match status" value="1"/>
</dbReference>
<dbReference type="Proteomes" id="UP001566331">
    <property type="component" value="Unassembled WGS sequence"/>
</dbReference>